<dbReference type="EMBL" id="LAZR01008935">
    <property type="protein sequence ID" value="KKM75673.1"/>
    <property type="molecule type" value="Genomic_DNA"/>
</dbReference>
<protein>
    <recommendedName>
        <fullName evidence="2">Phosphate/phosphite/phosphonate ABC transporter substrate-binding protein</fullName>
    </recommendedName>
</protein>
<dbReference type="AlphaFoldDB" id="A0A0F9K0Z7"/>
<proteinExistence type="predicted"/>
<evidence type="ECO:0000313" key="1">
    <source>
        <dbReference type="EMBL" id="KKM75673.1"/>
    </source>
</evidence>
<accession>A0A0F9K0Z7</accession>
<sequence>MSQNNLFPGYLILLFVFFLAGCGQKETLDNVDFEDTIELREIKSLQGAEINICVGSMITPNEGYAYYKRLLDYIGKKSAMKVNFIEKRTYTEVYTHLKNGNIDVAFVCGGPYVKGSDEFGLELLVAPLNRNFQSILG</sequence>
<evidence type="ECO:0008006" key="2">
    <source>
        <dbReference type="Google" id="ProtNLM"/>
    </source>
</evidence>
<name>A0A0F9K0Z7_9ZZZZ</name>
<dbReference type="SUPFAM" id="SSF53850">
    <property type="entry name" value="Periplasmic binding protein-like II"/>
    <property type="match status" value="1"/>
</dbReference>
<comment type="caution">
    <text evidence="1">The sequence shown here is derived from an EMBL/GenBank/DDBJ whole genome shotgun (WGS) entry which is preliminary data.</text>
</comment>
<dbReference type="Gene3D" id="3.40.190.10">
    <property type="entry name" value="Periplasmic binding protein-like II"/>
    <property type="match status" value="1"/>
</dbReference>
<gene>
    <name evidence="1" type="ORF">LCGC14_1387870</name>
</gene>
<dbReference type="Pfam" id="PF12974">
    <property type="entry name" value="Phosphonate-bd"/>
    <property type="match status" value="1"/>
</dbReference>
<organism evidence="1">
    <name type="scientific">marine sediment metagenome</name>
    <dbReference type="NCBI Taxonomy" id="412755"/>
    <lineage>
        <taxon>unclassified sequences</taxon>
        <taxon>metagenomes</taxon>
        <taxon>ecological metagenomes</taxon>
    </lineage>
</organism>
<reference evidence="1" key="1">
    <citation type="journal article" date="2015" name="Nature">
        <title>Complex archaea that bridge the gap between prokaryotes and eukaryotes.</title>
        <authorList>
            <person name="Spang A."/>
            <person name="Saw J.H."/>
            <person name="Jorgensen S.L."/>
            <person name="Zaremba-Niedzwiedzka K."/>
            <person name="Martijn J."/>
            <person name="Lind A.E."/>
            <person name="van Eijk R."/>
            <person name="Schleper C."/>
            <person name="Guy L."/>
            <person name="Ettema T.J."/>
        </authorList>
    </citation>
    <scope>NUCLEOTIDE SEQUENCE</scope>
</reference>